<evidence type="ECO:0000259" key="9">
    <source>
        <dbReference type="Pfam" id="PF01648"/>
    </source>
</evidence>
<dbReference type="NCBIfam" id="TIGR00556">
    <property type="entry name" value="pantethn_trn"/>
    <property type="match status" value="1"/>
</dbReference>
<evidence type="ECO:0000256" key="3">
    <source>
        <dbReference type="ARBA" id="ARBA00022723"/>
    </source>
</evidence>
<dbReference type="InterPro" id="IPR008278">
    <property type="entry name" value="4-PPantetheinyl_Trfase_dom"/>
</dbReference>
<keyword evidence="3 8" id="KW-0479">Metal-binding</keyword>
<keyword evidence="2 8" id="KW-0808">Transferase</keyword>
<feature type="domain" description="4'-phosphopantetheinyl transferase" evidence="9">
    <location>
        <begin position="31"/>
        <end position="135"/>
    </location>
</feature>
<dbReference type="InterPro" id="IPR004568">
    <property type="entry name" value="Ppantetheine-prot_Trfase_dom"/>
</dbReference>
<keyword evidence="8" id="KW-0963">Cytoplasm</keyword>
<dbReference type="InterPro" id="IPR037143">
    <property type="entry name" value="4-PPantetheinyl_Trfase_dom_sf"/>
</dbReference>
<evidence type="ECO:0000256" key="6">
    <source>
        <dbReference type="ARBA" id="ARBA00023098"/>
    </source>
</evidence>
<evidence type="ECO:0000256" key="5">
    <source>
        <dbReference type="ARBA" id="ARBA00022842"/>
    </source>
</evidence>
<dbReference type="GO" id="GO:0008897">
    <property type="term" value="F:holo-[acyl-carrier-protein] synthase activity"/>
    <property type="evidence" value="ECO:0007669"/>
    <property type="project" value="UniProtKB-UniRule"/>
</dbReference>
<evidence type="ECO:0000256" key="1">
    <source>
        <dbReference type="ARBA" id="ARBA00022516"/>
    </source>
</evidence>
<evidence type="ECO:0000256" key="4">
    <source>
        <dbReference type="ARBA" id="ARBA00022832"/>
    </source>
</evidence>
<dbReference type="InterPro" id="IPR002582">
    <property type="entry name" value="ACPS"/>
</dbReference>
<evidence type="ECO:0000256" key="7">
    <source>
        <dbReference type="ARBA" id="ARBA00023160"/>
    </source>
</evidence>
<comment type="function">
    <text evidence="8">Transfers the 4'-phosphopantetheine moiety from coenzyme A to a Ser of acyl-carrier-protein.</text>
</comment>
<keyword evidence="11" id="KW-1185">Reference proteome</keyword>
<dbReference type="RefSeq" id="WP_144875915.1">
    <property type="nucleotide sequence ID" value="NZ_LR214361.1"/>
</dbReference>
<protein>
    <recommendedName>
        <fullName evidence="8">Holo-[acyl-carrier-protein] synthase</fullName>
        <shortName evidence="8">Holo-ACP synthase</shortName>
        <ecNumber evidence="8">2.7.8.7</ecNumber>
    </recommendedName>
    <alternativeName>
        <fullName evidence="8">4'-phosphopantetheinyl transferase AcpS</fullName>
    </alternativeName>
</protein>
<comment type="subcellular location">
    <subcellularLocation>
        <location evidence="8">Cytoplasm</location>
    </subcellularLocation>
</comment>
<keyword evidence="4 8" id="KW-0276">Fatty acid metabolism</keyword>
<sequence length="147" mass="16459">MIIDIQRQIYQSLSKSQAQNLGVVGQGIYLVEIDKFQMLRNILGESFEQRCFTEGERGHSFSGTRRLQFFAGRWAAKEAVVKAMERSRIPENSWLEIEIPKKATGEPSVLLTGEVKTIAQQLGIKRWLLSISHTSSYAVASAIALSS</sequence>
<dbReference type="SUPFAM" id="SSF56214">
    <property type="entry name" value="4'-phosphopantetheinyl transferase"/>
    <property type="match status" value="1"/>
</dbReference>
<gene>
    <name evidence="8 10" type="primary">acpS</name>
    <name evidence="10" type="ORF">H1P_6270022</name>
</gene>
<dbReference type="HAMAP" id="MF_00101">
    <property type="entry name" value="AcpS"/>
    <property type="match status" value="1"/>
</dbReference>
<dbReference type="GO" id="GO:0006633">
    <property type="term" value="P:fatty acid biosynthetic process"/>
    <property type="evidence" value="ECO:0007669"/>
    <property type="project" value="UniProtKB-UniRule"/>
</dbReference>
<evidence type="ECO:0000256" key="8">
    <source>
        <dbReference type="HAMAP-Rule" id="MF_00101"/>
    </source>
</evidence>
<keyword evidence="6 8" id="KW-0443">Lipid metabolism</keyword>
<keyword evidence="1 8" id="KW-0444">Lipid biosynthesis</keyword>
<dbReference type="Proteomes" id="UP000320055">
    <property type="component" value="Unassembled WGS sequence"/>
</dbReference>
<comment type="catalytic activity">
    <reaction evidence="8">
        <text>apo-[ACP] + CoA = holo-[ACP] + adenosine 3',5'-bisphosphate + H(+)</text>
        <dbReference type="Rhea" id="RHEA:12068"/>
        <dbReference type="Rhea" id="RHEA-COMP:9685"/>
        <dbReference type="Rhea" id="RHEA-COMP:9690"/>
        <dbReference type="ChEBI" id="CHEBI:15378"/>
        <dbReference type="ChEBI" id="CHEBI:29999"/>
        <dbReference type="ChEBI" id="CHEBI:57287"/>
        <dbReference type="ChEBI" id="CHEBI:58343"/>
        <dbReference type="ChEBI" id="CHEBI:64479"/>
        <dbReference type="EC" id="2.7.8.7"/>
    </reaction>
</comment>
<dbReference type="Pfam" id="PF01648">
    <property type="entry name" value="ACPS"/>
    <property type="match status" value="1"/>
</dbReference>
<evidence type="ECO:0000313" key="10">
    <source>
        <dbReference type="EMBL" id="VEP17560.1"/>
    </source>
</evidence>
<comment type="cofactor">
    <cofactor evidence="8">
        <name>Mg(2+)</name>
        <dbReference type="ChEBI" id="CHEBI:18420"/>
    </cofactor>
</comment>
<feature type="binding site" evidence="8">
    <location>
        <position position="78"/>
    </location>
    <ligand>
        <name>Mg(2+)</name>
        <dbReference type="ChEBI" id="CHEBI:18420"/>
    </ligand>
</feature>
<accession>A0A563W1L4</accession>
<keyword evidence="7 8" id="KW-0275">Fatty acid biosynthesis</keyword>
<dbReference type="EMBL" id="CAACVJ010000587">
    <property type="protein sequence ID" value="VEP17560.1"/>
    <property type="molecule type" value="Genomic_DNA"/>
</dbReference>
<dbReference type="EC" id="2.7.8.7" evidence="8"/>
<dbReference type="GO" id="GO:0000287">
    <property type="term" value="F:magnesium ion binding"/>
    <property type="evidence" value="ECO:0007669"/>
    <property type="project" value="UniProtKB-UniRule"/>
</dbReference>
<organism evidence="10 11">
    <name type="scientific">Hyella patelloides LEGE 07179</name>
    <dbReference type="NCBI Taxonomy" id="945734"/>
    <lineage>
        <taxon>Bacteria</taxon>
        <taxon>Bacillati</taxon>
        <taxon>Cyanobacteriota</taxon>
        <taxon>Cyanophyceae</taxon>
        <taxon>Pleurocapsales</taxon>
        <taxon>Hyellaceae</taxon>
        <taxon>Hyella</taxon>
    </lineage>
</organism>
<dbReference type="GO" id="GO:0005737">
    <property type="term" value="C:cytoplasm"/>
    <property type="evidence" value="ECO:0007669"/>
    <property type="project" value="UniProtKB-SubCell"/>
</dbReference>
<name>A0A563W1L4_9CYAN</name>
<dbReference type="AlphaFoldDB" id="A0A563W1L4"/>
<comment type="similarity">
    <text evidence="8">Belongs to the P-Pant transferase superfamily. AcpS family.</text>
</comment>
<evidence type="ECO:0000313" key="11">
    <source>
        <dbReference type="Proteomes" id="UP000320055"/>
    </source>
</evidence>
<comment type="caution">
    <text evidence="8">Lacks conserved residue(s) required for the propagation of feature annotation.</text>
</comment>
<evidence type="ECO:0000256" key="2">
    <source>
        <dbReference type="ARBA" id="ARBA00022679"/>
    </source>
</evidence>
<reference evidence="10 11" key="1">
    <citation type="submission" date="2019-01" db="EMBL/GenBank/DDBJ databases">
        <authorList>
            <person name="Brito A."/>
        </authorList>
    </citation>
    <scope>NUCLEOTIDE SEQUENCE [LARGE SCALE GENOMIC DNA]</scope>
    <source>
        <strain evidence="10">1</strain>
    </source>
</reference>
<dbReference type="OrthoDB" id="517356at2"/>
<dbReference type="Gene3D" id="3.90.470.20">
    <property type="entry name" value="4'-phosphopantetheinyl transferase domain"/>
    <property type="match status" value="1"/>
</dbReference>
<keyword evidence="5 8" id="KW-0460">Magnesium</keyword>
<proteinExistence type="inferred from homology"/>